<gene>
    <name evidence="2" type="ORF">J1605_003304</name>
</gene>
<name>A0AB34HSS9_ESCRO</name>
<keyword evidence="3" id="KW-1185">Reference proteome</keyword>
<feature type="region of interest" description="Disordered" evidence="1">
    <location>
        <begin position="37"/>
        <end position="138"/>
    </location>
</feature>
<proteinExistence type="predicted"/>
<accession>A0AB34HSS9</accession>
<evidence type="ECO:0000313" key="3">
    <source>
        <dbReference type="Proteomes" id="UP001159641"/>
    </source>
</evidence>
<dbReference type="Proteomes" id="UP001159641">
    <property type="component" value="Unassembled WGS sequence"/>
</dbReference>
<feature type="compositionally biased region" description="Pro residues" evidence="1">
    <location>
        <begin position="62"/>
        <end position="85"/>
    </location>
</feature>
<dbReference type="EMBL" id="JAIQCJ010000871">
    <property type="protein sequence ID" value="KAJ8794158.1"/>
    <property type="molecule type" value="Genomic_DNA"/>
</dbReference>
<sequence length="138" mass="15603">MRLGTRLSIRPVSLLLNTIGSPGKGQRADVGLLLRDSAPPRKPLLAEARDRDCSLPARASTIPPPPPPSPLVFPPPALPPWPPLCGPWSYRRERGRQQQQQQQQQLLREQREVEEEREQEPQEGGGCYFQPVWMPRMS</sequence>
<feature type="compositionally biased region" description="Low complexity" evidence="1">
    <location>
        <begin position="97"/>
        <end position="107"/>
    </location>
</feature>
<comment type="caution">
    <text evidence="2">The sequence shown here is derived from an EMBL/GenBank/DDBJ whole genome shotgun (WGS) entry which is preliminary data.</text>
</comment>
<protein>
    <submittedName>
        <fullName evidence="2">Uncharacterized protein</fullName>
    </submittedName>
</protein>
<reference evidence="2 3" key="1">
    <citation type="submission" date="2022-11" db="EMBL/GenBank/DDBJ databases">
        <title>Whole genome sequence of Eschrichtius robustus ER-17-0199.</title>
        <authorList>
            <person name="Bruniche-Olsen A."/>
            <person name="Black A.N."/>
            <person name="Fields C.J."/>
            <person name="Walden K."/>
            <person name="Dewoody J.A."/>
        </authorList>
    </citation>
    <scope>NUCLEOTIDE SEQUENCE [LARGE SCALE GENOMIC DNA]</scope>
    <source>
        <strain evidence="2">ER-17-0199</strain>
        <tissue evidence="2">Blubber</tissue>
    </source>
</reference>
<evidence type="ECO:0000256" key="1">
    <source>
        <dbReference type="SAM" id="MobiDB-lite"/>
    </source>
</evidence>
<evidence type="ECO:0000313" key="2">
    <source>
        <dbReference type="EMBL" id="KAJ8794158.1"/>
    </source>
</evidence>
<dbReference type="AlphaFoldDB" id="A0AB34HSS9"/>
<organism evidence="2 3">
    <name type="scientific">Eschrichtius robustus</name>
    <name type="common">California gray whale</name>
    <name type="synonym">Eschrichtius gibbosus</name>
    <dbReference type="NCBI Taxonomy" id="9764"/>
    <lineage>
        <taxon>Eukaryota</taxon>
        <taxon>Metazoa</taxon>
        <taxon>Chordata</taxon>
        <taxon>Craniata</taxon>
        <taxon>Vertebrata</taxon>
        <taxon>Euteleostomi</taxon>
        <taxon>Mammalia</taxon>
        <taxon>Eutheria</taxon>
        <taxon>Laurasiatheria</taxon>
        <taxon>Artiodactyla</taxon>
        <taxon>Whippomorpha</taxon>
        <taxon>Cetacea</taxon>
        <taxon>Mysticeti</taxon>
        <taxon>Eschrichtiidae</taxon>
        <taxon>Eschrichtius</taxon>
    </lineage>
</organism>